<dbReference type="EMBL" id="JAAMPC010000014">
    <property type="protein sequence ID" value="KAG2264785.1"/>
    <property type="molecule type" value="Genomic_DNA"/>
</dbReference>
<dbReference type="AlphaFoldDB" id="A0A8X7Q742"/>
<dbReference type="GO" id="GO:0005524">
    <property type="term" value="F:ATP binding"/>
    <property type="evidence" value="ECO:0007669"/>
    <property type="project" value="UniProtKB-UniRule"/>
</dbReference>
<evidence type="ECO:0000256" key="1">
    <source>
        <dbReference type="ARBA" id="ARBA00001936"/>
    </source>
</evidence>
<keyword evidence="7" id="KW-0418">Kinase</keyword>
<protein>
    <recommendedName>
        <fullName evidence="3">non-specific serine/threonine protein kinase</fullName>
        <ecNumber evidence="3">2.7.11.1</ecNumber>
    </recommendedName>
</protein>
<accession>A0A8X7Q742</accession>
<keyword evidence="9" id="KW-0464">Manganese</keyword>
<dbReference type="Gene3D" id="1.10.510.10">
    <property type="entry name" value="Transferase(Phosphotransferase) domain 1"/>
    <property type="match status" value="1"/>
</dbReference>
<dbReference type="Pfam" id="PF03822">
    <property type="entry name" value="NAF"/>
    <property type="match status" value="1"/>
</dbReference>
<dbReference type="InterPro" id="IPR017441">
    <property type="entry name" value="Protein_kinase_ATP_BS"/>
</dbReference>
<evidence type="ECO:0000256" key="4">
    <source>
        <dbReference type="ARBA" id="ARBA00022527"/>
    </source>
</evidence>
<comment type="catalytic activity">
    <reaction evidence="10">
        <text>L-threonyl-[protein] + ATP = O-phospho-L-threonyl-[protein] + ADP + H(+)</text>
        <dbReference type="Rhea" id="RHEA:46608"/>
        <dbReference type="Rhea" id="RHEA-COMP:11060"/>
        <dbReference type="Rhea" id="RHEA-COMP:11605"/>
        <dbReference type="ChEBI" id="CHEBI:15378"/>
        <dbReference type="ChEBI" id="CHEBI:30013"/>
        <dbReference type="ChEBI" id="CHEBI:30616"/>
        <dbReference type="ChEBI" id="CHEBI:61977"/>
        <dbReference type="ChEBI" id="CHEBI:456216"/>
        <dbReference type="EC" id="2.7.11.1"/>
    </reaction>
</comment>
<dbReference type="InterPro" id="IPR008271">
    <property type="entry name" value="Ser/Thr_kinase_AS"/>
</dbReference>
<keyword evidence="4 14" id="KW-0723">Serine/threonine-protein kinase</keyword>
<feature type="binding site" evidence="13">
    <location>
        <position position="41"/>
    </location>
    <ligand>
        <name>ATP</name>
        <dbReference type="ChEBI" id="CHEBI:30616"/>
    </ligand>
</feature>
<evidence type="ECO:0000256" key="14">
    <source>
        <dbReference type="RuleBase" id="RU000304"/>
    </source>
</evidence>
<evidence type="ECO:0000256" key="12">
    <source>
        <dbReference type="ARBA" id="ARBA00058225"/>
    </source>
</evidence>
<dbReference type="InterPro" id="IPR004041">
    <property type="entry name" value="NAF_dom"/>
</dbReference>
<dbReference type="Gene3D" id="3.30.200.20">
    <property type="entry name" value="Phosphorylase Kinase, domain 1"/>
    <property type="match status" value="1"/>
</dbReference>
<dbReference type="CDD" id="cd12195">
    <property type="entry name" value="CIPK_C"/>
    <property type="match status" value="1"/>
</dbReference>
<dbReference type="SUPFAM" id="SSF56112">
    <property type="entry name" value="Protein kinase-like (PK-like)"/>
    <property type="match status" value="1"/>
</dbReference>
<reference evidence="17 18" key="1">
    <citation type="submission" date="2020-02" db="EMBL/GenBank/DDBJ databases">
        <authorList>
            <person name="Ma Q."/>
            <person name="Huang Y."/>
            <person name="Song X."/>
            <person name="Pei D."/>
        </authorList>
    </citation>
    <scope>NUCLEOTIDE SEQUENCE [LARGE SCALE GENOMIC DNA]</scope>
    <source>
        <strain evidence="17">Sxm20200214</strain>
        <tissue evidence="17">Leaf</tissue>
    </source>
</reference>
<keyword evidence="18" id="KW-1185">Reference proteome</keyword>
<evidence type="ECO:0000256" key="6">
    <source>
        <dbReference type="ARBA" id="ARBA00022741"/>
    </source>
</evidence>
<dbReference type="InterPro" id="IPR018451">
    <property type="entry name" value="NAF/FISL_domain"/>
</dbReference>
<evidence type="ECO:0000256" key="13">
    <source>
        <dbReference type="PROSITE-ProRule" id="PRU10141"/>
    </source>
</evidence>
<feature type="domain" description="NAF" evidence="16">
    <location>
        <begin position="232"/>
        <end position="257"/>
    </location>
</feature>
<comment type="cofactor">
    <cofactor evidence="1">
        <name>Mn(2+)</name>
        <dbReference type="ChEBI" id="CHEBI:29035"/>
    </cofactor>
</comment>
<evidence type="ECO:0000256" key="11">
    <source>
        <dbReference type="ARBA" id="ARBA00048679"/>
    </source>
</evidence>
<proteinExistence type="inferred from homology"/>
<dbReference type="GO" id="GO:0004674">
    <property type="term" value="F:protein serine/threonine kinase activity"/>
    <property type="evidence" value="ECO:0007669"/>
    <property type="project" value="UniProtKB-KW"/>
</dbReference>
<feature type="domain" description="Protein kinase" evidence="15">
    <location>
        <begin position="1"/>
        <end position="202"/>
    </location>
</feature>
<evidence type="ECO:0000313" key="17">
    <source>
        <dbReference type="EMBL" id="KAG2264785.1"/>
    </source>
</evidence>
<evidence type="ECO:0000256" key="7">
    <source>
        <dbReference type="ARBA" id="ARBA00022777"/>
    </source>
</evidence>
<evidence type="ECO:0000256" key="3">
    <source>
        <dbReference type="ARBA" id="ARBA00012513"/>
    </source>
</evidence>
<dbReference type="InterPro" id="IPR011009">
    <property type="entry name" value="Kinase-like_dom_sf"/>
</dbReference>
<sequence>MDKNGIVLMQRYKSGRLLGQGTFAKVYHARNLKTGENVAIKVIDKKKIAKVGLIDQTKREISVMRLVHHPNVVFLHEQLIGAIDYCHSRSVYHRDLKPENLLLDENSDLKISDFGLSALRESKKQDGLLHTTCGTPAYVAPEVISKKGYDGAKADVWSCGVVLYVLCPNWFPPEVKKLLSRILDPNPNSRIKIDKIMENSWFQKGFKKIEEPKSPDSMIESLMSDVHAAFAVQPMCYTAFDLISSLAQGFDLSGLFEKEERSGSMFTTKKEAKEIVSKFEEIATSSERFDLKKINVGVIKMEDRREGRKGQVAIEVEIFEVTKSFNMVEFKKSGGDTMEYKQFCDRELKPSSKDIVWKWQGN</sequence>
<organism evidence="17 18">
    <name type="scientific">Brassica carinata</name>
    <name type="common">Ethiopian mustard</name>
    <name type="synonym">Abyssinian cabbage</name>
    <dbReference type="NCBI Taxonomy" id="52824"/>
    <lineage>
        <taxon>Eukaryota</taxon>
        <taxon>Viridiplantae</taxon>
        <taxon>Streptophyta</taxon>
        <taxon>Embryophyta</taxon>
        <taxon>Tracheophyta</taxon>
        <taxon>Spermatophyta</taxon>
        <taxon>Magnoliopsida</taxon>
        <taxon>eudicotyledons</taxon>
        <taxon>Gunneridae</taxon>
        <taxon>Pentapetalae</taxon>
        <taxon>rosids</taxon>
        <taxon>malvids</taxon>
        <taxon>Brassicales</taxon>
        <taxon>Brassicaceae</taxon>
        <taxon>Brassiceae</taxon>
        <taxon>Brassica</taxon>
    </lineage>
</organism>
<keyword evidence="5" id="KW-0808">Transferase</keyword>
<dbReference type="OrthoDB" id="193931at2759"/>
<evidence type="ECO:0000256" key="5">
    <source>
        <dbReference type="ARBA" id="ARBA00022679"/>
    </source>
</evidence>
<dbReference type="PANTHER" id="PTHR43895">
    <property type="entry name" value="CALCIUM/CALMODULIN-DEPENDENT PROTEIN KINASE KINASE-RELATED"/>
    <property type="match status" value="1"/>
</dbReference>
<dbReference type="Proteomes" id="UP000886595">
    <property type="component" value="Unassembled WGS sequence"/>
</dbReference>
<comment type="caution">
    <text evidence="17">The sequence shown here is derived from an EMBL/GenBank/DDBJ whole genome shotgun (WGS) entry which is preliminary data.</text>
</comment>
<comment type="catalytic activity">
    <reaction evidence="11">
        <text>L-seryl-[protein] + ATP = O-phospho-L-seryl-[protein] + ADP + H(+)</text>
        <dbReference type="Rhea" id="RHEA:17989"/>
        <dbReference type="Rhea" id="RHEA-COMP:9863"/>
        <dbReference type="Rhea" id="RHEA-COMP:11604"/>
        <dbReference type="ChEBI" id="CHEBI:15378"/>
        <dbReference type="ChEBI" id="CHEBI:29999"/>
        <dbReference type="ChEBI" id="CHEBI:30616"/>
        <dbReference type="ChEBI" id="CHEBI:83421"/>
        <dbReference type="ChEBI" id="CHEBI:456216"/>
        <dbReference type="EC" id="2.7.11.1"/>
    </reaction>
</comment>
<name>A0A8X7Q742_BRACI</name>
<dbReference type="PROSITE" id="PS50011">
    <property type="entry name" value="PROTEIN_KINASE_DOM"/>
    <property type="match status" value="1"/>
</dbReference>
<dbReference type="SMART" id="SM00220">
    <property type="entry name" value="S_TKc"/>
    <property type="match status" value="1"/>
</dbReference>
<evidence type="ECO:0000259" key="16">
    <source>
        <dbReference type="PROSITE" id="PS50816"/>
    </source>
</evidence>
<dbReference type="PROSITE" id="PS00108">
    <property type="entry name" value="PROTEIN_KINASE_ST"/>
    <property type="match status" value="1"/>
</dbReference>
<evidence type="ECO:0000256" key="2">
    <source>
        <dbReference type="ARBA" id="ARBA00006234"/>
    </source>
</evidence>
<dbReference type="FunFam" id="3.30.310.80:FF:000005">
    <property type="entry name" value="Non-specific serine/threonine protein kinase"/>
    <property type="match status" value="1"/>
</dbReference>
<dbReference type="FunFam" id="3.30.200.20:FF:000042">
    <property type="entry name" value="Aurora kinase A"/>
    <property type="match status" value="1"/>
</dbReference>
<evidence type="ECO:0000259" key="15">
    <source>
        <dbReference type="PROSITE" id="PS50011"/>
    </source>
</evidence>
<gene>
    <name evidence="17" type="ORF">Bca52824_071864</name>
</gene>
<comment type="similarity">
    <text evidence="2">Belongs to the protein kinase superfamily. CAMK Ser/Thr protein kinase family. SNF1 subfamily.</text>
</comment>
<dbReference type="InterPro" id="IPR000719">
    <property type="entry name" value="Prot_kinase_dom"/>
</dbReference>
<dbReference type="Pfam" id="PF00069">
    <property type="entry name" value="Pkinase"/>
    <property type="match status" value="1"/>
</dbReference>
<keyword evidence="6 13" id="KW-0547">Nucleotide-binding</keyword>
<dbReference type="PROSITE" id="PS50816">
    <property type="entry name" value="NAF"/>
    <property type="match status" value="1"/>
</dbReference>
<evidence type="ECO:0000256" key="9">
    <source>
        <dbReference type="ARBA" id="ARBA00023211"/>
    </source>
</evidence>
<evidence type="ECO:0000256" key="10">
    <source>
        <dbReference type="ARBA" id="ARBA00047899"/>
    </source>
</evidence>
<dbReference type="EC" id="2.7.11.1" evidence="3"/>
<dbReference type="GO" id="GO:0007165">
    <property type="term" value="P:signal transduction"/>
    <property type="evidence" value="ECO:0007669"/>
    <property type="project" value="InterPro"/>
</dbReference>
<keyword evidence="8 13" id="KW-0067">ATP-binding</keyword>
<dbReference type="PANTHER" id="PTHR43895:SF3">
    <property type="entry name" value="CBL-INTERACTING SERINE_THREONINE-PROTEIN KINASE 20"/>
    <property type="match status" value="1"/>
</dbReference>
<dbReference type="PROSITE" id="PS00107">
    <property type="entry name" value="PROTEIN_KINASE_ATP"/>
    <property type="match status" value="1"/>
</dbReference>
<comment type="function">
    <text evidence="12">CIPK serine-threonine protein kinases interact with CBL proteins. Binding of a CBL protein to the regulatory NAF domain of CIPK protein lead to the activation of the kinase in a calcium-dependent manner.</text>
</comment>
<evidence type="ECO:0000313" key="18">
    <source>
        <dbReference type="Proteomes" id="UP000886595"/>
    </source>
</evidence>
<dbReference type="Gene3D" id="3.30.310.80">
    <property type="entry name" value="Kinase associated domain 1, KA1"/>
    <property type="match status" value="1"/>
</dbReference>
<evidence type="ECO:0000256" key="8">
    <source>
        <dbReference type="ARBA" id="ARBA00022840"/>
    </source>
</evidence>